<comment type="caution">
    <text evidence="2">The sequence shown here is derived from an EMBL/GenBank/DDBJ whole genome shotgun (WGS) entry which is preliminary data.</text>
</comment>
<keyword evidence="3" id="KW-1185">Reference proteome</keyword>
<sequence>MEAPHSGKNWKLPQKTFFYPSFKLQKEIWAFADPPHYLKLLKNHFLDTGLVLKDGTVLTKNIFEEMFKKDRGEYKLCLKLKPNLLTVRGNERQKVSPAKTLLSATTAKELLLLTENQRAAEFFEFVDSFLDIMNNPKLHPPSNKPLQAGYGLGKYFSQQEEILQNMKEEMNGMRVQGKKSLLPFQKGILISISSLSGLWNDLKNFKFSYIFTSRLTQDSLESLFSQIRGAGRFYDQPSSVEVIYRLSNLLLANKLPILSPKVNTQEDSINEGYLTADIFKNASAEKDIQEIHELPSKEDDLVAFENLCSEEFPMECKIDEPSNYCGMTFSEHEGLNYIAGYIASRVRSEDSSLGYFSEKTDSESAPWIYALSKGGLTVPTEAWLKITEKMECLFVSIHGKSGYHSGKNVTKQMIMILEEKYPDVNRKAIKSFSHLRSFIRIRYLNRNSPKDIRKSEKNEQVDEIQQLMKCLELNTLPIVLVSHISYA</sequence>
<dbReference type="InterPro" id="IPR022242">
    <property type="entry name" value="TNP-like_C"/>
</dbReference>
<dbReference type="AlphaFoldDB" id="A0A4Y2MXA2"/>
<dbReference type="EMBL" id="BGPR01008067">
    <property type="protein sequence ID" value="GBN31323.1"/>
    <property type="molecule type" value="Genomic_DNA"/>
</dbReference>
<evidence type="ECO:0000259" key="1">
    <source>
        <dbReference type="Pfam" id="PF12596"/>
    </source>
</evidence>
<proteinExistence type="predicted"/>
<protein>
    <recommendedName>
        <fullName evidence="1">Transposable element P transposase-like C-terminal domain-containing protein</fullName>
    </recommendedName>
</protein>
<evidence type="ECO:0000313" key="3">
    <source>
        <dbReference type="Proteomes" id="UP000499080"/>
    </source>
</evidence>
<dbReference type="Proteomes" id="UP000499080">
    <property type="component" value="Unassembled WGS sequence"/>
</dbReference>
<accession>A0A4Y2MXA2</accession>
<dbReference type="Pfam" id="PF12596">
    <property type="entry name" value="Tnp_P_element_C"/>
    <property type="match status" value="1"/>
</dbReference>
<reference evidence="2 3" key="1">
    <citation type="journal article" date="2019" name="Sci. Rep.">
        <title>Orb-weaving spider Araneus ventricosus genome elucidates the spidroin gene catalogue.</title>
        <authorList>
            <person name="Kono N."/>
            <person name="Nakamura H."/>
            <person name="Ohtoshi R."/>
            <person name="Moran D.A.P."/>
            <person name="Shinohara A."/>
            <person name="Yoshida Y."/>
            <person name="Fujiwara M."/>
            <person name="Mori M."/>
            <person name="Tomita M."/>
            <person name="Arakawa K."/>
        </authorList>
    </citation>
    <scope>NUCLEOTIDE SEQUENCE [LARGE SCALE GENOMIC DNA]</scope>
</reference>
<evidence type="ECO:0000313" key="2">
    <source>
        <dbReference type="EMBL" id="GBN31323.1"/>
    </source>
</evidence>
<feature type="domain" description="Transposable element P transposase-like C-terminal" evidence="1">
    <location>
        <begin position="262"/>
        <end position="360"/>
    </location>
</feature>
<dbReference type="OrthoDB" id="6627680at2759"/>
<gene>
    <name evidence="2" type="ORF">AVEN_153042_1</name>
</gene>
<organism evidence="2 3">
    <name type="scientific">Araneus ventricosus</name>
    <name type="common">Orbweaver spider</name>
    <name type="synonym">Epeira ventricosa</name>
    <dbReference type="NCBI Taxonomy" id="182803"/>
    <lineage>
        <taxon>Eukaryota</taxon>
        <taxon>Metazoa</taxon>
        <taxon>Ecdysozoa</taxon>
        <taxon>Arthropoda</taxon>
        <taxon>Chelicerata</taxon>
        <taxon>Arachnida</taxon>
        <taxon>Araneae</taxon>
        <taxon>Araneomorphae</taxon>
        <taxon>Entelegynae</taxon>
        <taxon>Araneoidea</taxon>
        <taxon>Araneidae</taxon>
        <taxon>Araneus</taxon>
    </lineage>
</organism>
<name>A0A4Y2MXA2_ARAVE</name>